<dbReference type="Gene3D" id="2.60.200.20">
    <property type="match status" value="1"/>
</dbReference>
<accession>A0ABP6X732</accession>
<name>A0ABP6X732_9PSEU</name>
<dbReference type="InterPro" id="IPR008984">
    <property type="entry name" value="SMAD_FHA_dom_sf"/>
</dbReference>
<dbReference type="EMBL" id="BAAAZN010000012">
    <property type="protein sequence ID" value="GAA3562560.1"/>
    <property type="molecule type" value="Genomic_DNA"/>
</dbReference>
<proteinExistence type="predicted"/>
<dbReference type="Proteomes" id="UP001500689">
    <property type="component" value="Unassembled WGS sequence"/>
</dbReference>
<gene>
    <name evidence="2" type="ORF">GCM10022222_52820</name>
</gene>
<keyword evidence="3" id="KW-1185">Reference proteome</keyword>
<dbReference type="CDD" id="cd00060">
    <property type="entry name" value="FHA"/>
    <property type="match status" value="1"/>
</dbReference>
<evidence type="ECO:0000256" key="1">
    <source>
        <dbReference type="SAM" id="MobiDB-lite"/>
    </source>
</evidence>
<evidence type="ECO:0008006" key="4">
    <source>
        <dbReference type="Google" id="ProtNLM"/>
    </source>
</evidence>
<reference evidence="3" key="1">
    <citation type="journal article" date="2019" name="Int. J. Syst. Evol. Microbiol.">
        <title>The Global Catalogue of Microorganisms (GCM) 10K type strain sequencing project: providing services to taxonomists for standard genome sequencing and annotation.</title>
        <authorList>
            <consortium name="The Broad Institute Genomics Platform"/>
            <consortium name="The Broad Institute Genome Sequencing Center for Infectious Disease"/>
            <person name="Wu L."/>
            <person name="Ma J."/>
        </authorList>
    </citation>
    <scope>NUCLEOTIDE SEQUENCE [LARGE SCALE GENOMIC DNA]</scope>
    <source>
        <strain evidence="3">JCM 16898</strain>
    </source>
</reference>
<evidence type="ECO:0000313" key="3">
    <source>
        <dbReference type="Proteomes" id="UP001500689"/>
    </source>
</evidence>
<protein>
    <recommendedName>
        <fullName evidence="4">FHA domain-containing protein</fullName>
    </recommendedName>
</protein>
<dbReference type="RefSeq" id="WP_344864427.1">
    <property type="nucleotide sequence ID" value="NZ_BAAAZN010000012.1"/>
</dbReference>
<organism evidence="2 3">
    <name type="scientific">Amycolatopsis ultiminotia</name>
    <dbReference type="NCBI Taxonomy" id="543629"/>
    <lineage>
        <taxon>Bacteria</taxon>
        <taxon>Bacillati</taxon>
        <taxon>Actinomycetota</taxon>
        <taxon>Actinomycetes</taxon>
        <taxon>Pseudonocardiales</taxon>
        <taxon>Pseudonocardiaceae</taxon>
        <taxon>Amycolatopsis</taxon>
    </lineage>
</organism>
<comment type="caution">
    <text evidence="2">The sequence shown here is derived from an EMBL/GenBank/DDBJ whole genome shotgun (WGS) entry which is preliminary data.</text>
</comment>
<feature type="region of interest" description="Disordered" evidence="1">
    <location>
        <begin position="38"/>
        <end position="57"/>
    </location>
</feature>
<evidence type="ECO:0000313" key="2">
    <source>
        <dbReference type="EMBL" id="GAA3562560.1"/>
    </source>
</evidence>
<dbReference type="SUPFAM" id="SSF49879">
    <property type="entry name" value="SMAD/FHA domain"/>
    <property type="match status" value="1"/>
</dbReference>
<sequence>MTVFPAAESAPPSPTPPGALAVRSLSATKTVLPAEHARLPFGRDPGTDGVPVGPDDRRVSREHGSFTYRNGSWWLLNSGQTPIEYAATRRLHADDEPVPMPPGRTILLLVVGTGGRKHPLEVYVAGADRDRPPPAAGPTLPAQVWRLSERERLVLTLLGQQFLRREHRPQPMSRGHVAALMAELEPGEGWDEKKVDRVITPVRNRLSAAGVAGLKREEVPEPIGNSLNHNLLTELTIRTATLTRADLDHAENLD</sequence>